<dbReference type="Pfam" id="PF07690">
    <property type="entry name" value="MFS_1"/>
    <property type="match status" value="2"/>
</dbReference>
<evidence type="ECO:0000256" key="1">
    <source>
        <dbReference type="ARBA" id="ARBA00004651"/>
    </source>
</evidence>
<dbReference type="PROSITE" id="PS50850">
    <property type="entry name" value="MFS"/>
    <property type="match status" value="1"/>
</dbReference>
<feature type="transmembrane region" description="Helical" evidence="7">
    <location>
        <begin position="296"/>
        <end position="312"/>
    </location>
</feature>
<dbReference type="GO" id="GO:0022857">
    <property type="term" value="F:transmembrane transporter activity"/>
    <property type="evidence" value="ECO:0007669"/>
    <property type="project" value="InterPro"/>
</dbReference>
<organism evidence="9 10">
    <name type="scientific">Fictibacillus macauensis ZFHKF-1</name>
    <dbReference type="NCBI Taxonomy" id="1196324"/>
    <lineage>
        <taxon>Bacteria</taxon>
        <taxon>Bacillati</taxon>
        <taxon>Bacillota</taxon>
        <taxon>Bacilli</taxon>
        <taxon>Bacillales</taxon>
        <taxon>Fictibacillaceae</taxon>
        <taxon>Fictibacillus</taxon>
    </lineage>
</organism>
<feature type="transmembrane region" description="Helical" evidence="7">
    <location>
        <begin position="356"/>
        <end position="380"/>
    </location>
</feature>
<reference evidence="9 10" key="1">
    <citation type="journal article" date="2012" name="J. Bacteriol.">
        <title>Genome of Bacillus macauensis ZFHKF-1, a Long-Chain-Forming Bacterium.</title>
        <authorList>
            <person name="Cai L."/>
            <person name="Zhang T."/>
        </authorList>
    </citation>
    <scope>NUCLEOTIDE SEQUENCE [LARGE SCALE GENOMIC DNA]</scope>
    <source>
        <strain evidence="9 10">ZFHKF-1</strain>
    </source>
</reference>
<feature type="transmembrane region" description="Helical" evidence="7">
    <location>
        <begin position="103"/>
        <end position="127"/>
    </location>
</feature>
<dbReference type="PANTHER" id="PTHR23517:SF3">
    <property type="entry name" value="INTEGRAL MEMBRANE TRANSPORT PROTEIN"/>
    <property type="match status" value="1"/>
</dbReference>
<feature type="transmembrane region" description="Helical" evidence="7">
    <location>
        <begin position="266"/>
        <end position="284"/>
    </location>
</feature>
<dbReference type="InterPro" id="IPR050171">
    <property type="entry name" value="MFS_Transporters"/>
</dbReference>
<dbReference type="GO" id="GO:0005886">
    <property type="term" value="C:plasma membrane"/>
    <property type="evidence" value="ECO:0007669"/>
    <property type="project" value="UniProtKB-SubCell"/>
</dbReference>
<dbReference type="PROSITE" id="PS00216">
    <property type="entry name" value="SUGAR_TRANSPORT_1"/>
    <property type="match status" value="1"/>
</dbReference>
<gene>
    <name evidence="9" type="ORF">A374_06511</name>
</gene>
<evidence type="ECO:0000259" key="8">
    <source>
        <dbReference type="PROSITE" id="PS50850"/>
    </source>
</evidence>
<keyword evidence="3" id="KW-1003">Cell membrane</keyword>
<dbReference type="STRING" id="1196324.A374_06511"/>
<name>I8UH52_9BACL</name>
<keyword evidence="2" id="KW-0813">Transport</keyword>
<evidence type="ECO:0000256" key="4">
    <source>
        <dbReference type="ARBA" id="ARBA00022692"/>
    </source>
</evidence>
<protein>
    <submittedName>
        <fullName evidence="9">Major facilitator family transporter</fullName>
    </submittedName>
</protein>
<feature type="transmembrane region" description="Helical" evidence="7">
    <location>
        <begin position="139"/>
        <end position="160"/>
    </location>
</feature>
<feature type="transmembrane region" description="Helical" evidence="7">
    <location>
        <begin position="318"/>
        <end position="336"/>
    </location>
</feature>
<dbReference type="InterPro" id="IPR005829">
    <property type="entry name" value="Sugar_transporter_CS"/>
</dbReference>
<keyword evidence="6 7" id="KW-0472">Membrane</keyword>
<dbReference type="eggNOG" id="COG3104">
    <property type="taxonomic scope" value="Bacteria"/>
</dbReference>
<dbReference type="Gene3D" id="1.20.1250.20">
    <property type="entry name" value="MFS general substrate transporter like domains"/>
    <property type="match status" value="1"/>
</dbReference>
<dbReference type="SUPFAM" id="SSF103473">
    <property type="entry name" value="MFS general substrate transporter"/>
    <property type="match status" value="1"/>
</dbReference>
<dbReference type="RefSeq" id="WP_007201399.1">
    <property type="nucleotide sequence ID" value="NZ_AKKV01000022.1"/>
</dbReference>
<dbReference type="PANTHER" id="PTHR23517">
    <property type="entry name" value="RESISTANCE PROTEIN MDTM, PUTATIVE-RELATED-RELATED"/>
    <property type="match status" value="1"/>
</dbReference>
<feature type="transmembrane region" description="Helical" evidence="7">
    <location>
        <begin position="73"/>
        <end position="91"/>
    </location>
</feature>
<dbReference type="InterPro" id="IPR036259">
    <property type="entry name" value="MFS_trans_sf"/>
</dbReference>
<evidence type="ECO:0000256" key="5">
    <source>
        <dbReference type="ARBA" id="ARBA00022989"/>
    </source>
</evidence>
<feature type="transmembrane region" description="Helical" evidence="7">
    <location>
        <begin position="12"/>
        <end position="35"/>
    </location>
</feature>
<evidence type="ECO:0000256" key="7">
    <source>
        <dbReference type="SAM" id="Phobius"/>
    </source>
</evidence>
<feature type="transmembrane region" description="Helical" evidence="7">
    <location>
        <begin position="386"/>
        <end position="409"/>
    </location>
</feature>
<dbReference type="InterPro" id="IPR020846">
    <property type="entry name" value="MFS_dom"/>
</dbReference>
<dbReference type="OrthoDB" id="9793283at2"/>
<keyword evidence="5 7" id="KW-1133">Transmembrane helix</keyword>
<keyword evidence="10" id="KW-1185">Reference proteome</keyword>
<evidence type="ECO:0000313" key="9">
    <source>
        <dbReference type="EMBL" id="EIT86230.1"/>
    </source>
</evidence>
<dbReference type="InterPro" id="IPR011701">
    <property type="entry name" value="MFS"/>
</dbReference>
<evidence type="ECO:0000256" key="6">
    <source>
        <dbReference type="ARBA" id="ARBA00023136"/>
    </source>
</evidence>
<feature type="transmembrane region" description="Helical" evidence="7">
    <location>
        <begin position="41"/>
        <end position="61"/>
    </location>
</feature>
<dbReference type="PATRIC" id="fig|1196324.3.peg.1326"/>
<dbReference type="EMBL" id="AKKV01000022">
    <property type="protein sequence ID" value="EIT86230.1"/>
    <property type="molecule type" value="Genomic_DNA"/>
</dbReference>
<sequence>MLRSLHPNIKIRLFTSFLMRAVGTMIFPFMAIYLSSELGQALAGAIMLINVFASIIVGFYGGYIADRIGRRRVLIMGEWLSLAAFIVMLVVNSPWFNSPWITAAMMFVHGISSGLVGPAAEAMLIDASTKDNRKLMYSVSYWATNLSLALGSLLGGLFFKEYRFELFIGLAVVNVISLWLSITKITETHISKQSKRSVNVFRDMANSYKVVMTDKLFLWLCLASTLIIGLEFQLANYVSVRLNKEFIEQMISVGQWFTYALDGLRMASILMMTNTVLVVVGSFFVTKWMKRYRDQYVLYGGLLLFFIGYTIIGYSNNLWLLLACMTFATLGEIMYIPIKQSIMADIIHEDARSSYLAINGLTFQVAKVLGALGITIGAFVPSWGMAVIYGLASILAIVSFMKVTSAVSLEKKDSVSAIS</sequence>
<proteinExistence type="predicted"/>
<evidence type="ECO:0000256" key="3">
    <source>
        <dbReference type="ARBA" id="ARBA00022475"/>
    </source>
</evidence>
<evidence type="ECO:0000256" key="2">
    <source>
        <dbReference type="ARBA" id="ARBA00022448"/>
    </source>
</evidence>
<dbReference type="AlphaFoldDB" id="I8UH52"/>
<accession>I8UH52</accession>
<feature type="transmembrane region" description="Helical" evidence="7">
    <location>
        <begin position="216"/>
        <end position="235"/>
    </location>
</feature>
<evidence type="ECO:0000313" key="10">
    <source>
        <dbReference type="Proteomes" id="UP000004080"/>
    </source>
</evidence>
<dbReference type="Proteomes" id="UP000004080">
    <property type="component" value="Unassembled WGS sequence"/>
</dbReference>
<keyword evidence="4 7" id="KW-0812">Transmembrane</keyword>
<dbReference type="CDD" id="cd17329">
    <property type="entry name" value="MFS_MdtH_MDR_like"/>
    <property type="match status" value="1"/>
</dbReference>
<comment type="caution">
    <text evidence="9">The sequence shown here is derived from an EMBL/GenBank/DDBJ whole genome shotgun (WGS) entry which is preliminary data.</text>
</comment>
<feature type="domain" description="Major facilitator superfamily (MFS) profile" evidence="8">
    <location>
        <begin position="1"/>
        <end position="411"/>
    </location>
</feature>
<feature type="transmembrane region" description="Helical" evidence="7">
    <location>
        <begin position="166"/>
        <end position="186"/>
    </location>
</feature>
<comment type="subcellular location">
    <subcellularLocation>
        <location evidence="1">Cell membrane</location>
        <topology evidence="1">Multi-pass membrane protein</topology>
    </subcellularLocation>
</comment>